<feature type="transmembrane region" description="Helical" evidence="5">
    <location>
        <begin position="30"/>
        <end position="48"/>
    </location>
</feature>
<evidence type="ECO:0000313" key="7">
    <source>
        <dbReference type="EMBL" id="OAT51450.1"/>
    </source>
</evidence>
<dbReference type="InterPro" id="IPR051533">
    <property type="entry name" value="WaaL-like"/>
</dbReference>
<dbReference type="PANTHER" id="PTHR37422:SF13">
    <property type="entry name" value="LIPOPOLYSACCHARIDE BIOSYNTHESIS PROTEIN PA4999-RELATED"/>
    <property type="match status" value="1"/>
</dbReference>
<feature type="transmembrane region" description="Helical" evidence="5">
    <location>
        <begin position="99"/>
        <end position="115"/>
    </location>
</feature>
<protein>
    <recommendedName>
        <fullName evidence="6">O-antigen ligase-related domain-containing protein</fullName>
    </recommendedName>
</protein>
<feature type="transmembrane region" description="Helical" evidence="5">
    <location>
        <begin position="7"/>
        <end position="24"/>
    </location>
</feature>
<sequence>MKKYSNAVNQLPFVLLFLVTIGMFTNDTQGVLNISVALLFVYTIYTVYKSKINIMQDILTLIKSRKTLFLFGGWSLLCATFFTYSNFTLEALKAFFNDWRYIIVITLFLIVFKSDTPKSRKTITYALIATLAFIIFIIPVLKQFKNSDLPLYLQLRYGFAHYMTLLFPFTFSAFFLFKRTLLKITMLLLCVLAFGFLLYTGSRGGFLSVVVEAILILFLLSRSYKKLLVNMIGFGALSATILAFSYFTIPQVKNKVNQSLSSQNITSNRDNIITSRFPILMNSIPNQISGIGYGSVAYNQFLMDNNAPKNQGGMGYSRKTKETFYNNDEPFFLHITYNIGFIGLALFLGAFIINMKDLFKDIRIDKNILNVGIFVSSIGYFLVYCLFEFIFLDIFILYNILTAIFIKKILCK</sequence>
<dbReference type="PATRIC" id="fig|1354272.4.peg.2096"/>
<dbReference type="EMBL" id="LXEW01000031">
    <property type="protein sequence ID" value="OAT51450.1"/>
    <property type="molecule type" value="Genomic_DNA"/>
</dbReference>
<reference evidence="7 8" key="1">
    <citation type="submission" date="2016-04" db="EMBL/GenBank/DDBJ databases">
        <title>ATOL: Assembling a taxonomically balanced genome-scale reconstruction of the evolutionary history of the Enterobacteriaceae.</title>
        <authorList>
            <person name="Plunkett G.III."/>
            <person name="Neeno-Eckwall E.C."/>
            <person name="Glasner J.D."/>
            <person name="Perna N.T."/>
        </authorList>
    </citation>
    <scope>NUCLEOTIDE SEQUENCE [LARGE SCALE GENOMIC DNA]</scope>
    <source>
        <strain evidence="7 8">ATCC 35613</strain>
    </source>
</reference>
<evidence type="ECO:0000256" key="1">
    <source>
        <dbReference type="ARBA" id="ARBA00004141"/>
    </source>
</evidence>
<dbReference type="InterPro" id="IPR007016">
    <property type="entry name" value="O-antigen_ligase-rel_domated"/>
</dbReference>
<comment type="caution">
    <text evidence="7">The sequence shown here is derived from an EMBL/GenBank/DDBJ whole genome shotgun (WGS) entry which is preliminary data.</text>
</comment>
<keyword evidence="4 5" id="KW-0472">Membrane</keyword>
<keyword evidence="8" id="KW-1185">Reference proteome</keyword>
<dbReference type="AlphaFoldDB" id="A0A1B7JU76"/>
<accession>A0A1B7JU76</accession>
<dbReference type="PANTHER" id="PTHR37422">
    <property type="entry name" value="TEICHURONIC ACID BIOSYNTHESIS PROTEIN TUAE"/>
    <property type="match status" value="1"/>
</dbReference>
<keyword evidence="3 5" id="KW-1133">Transmembrane helix</keyword>
<feature type="transmembrane region" description="Helical" evidence="5">
    <location>
        <begin position="331"/>
        <end position="355"/>
    </location>
</feature>
<keyword evidence="2 5" id="KW-0812">Transmembrane</keyword>
<feature type="transmembrane region" description="Helical" evidence="5">
    <location>
        <begin position="227"/>
        <end position="249"/>
    </location>
</feature>
<dbReference type="GO" id="GO:0016020">
    <property type="term" value="C:membrane"/>
    <property type="evidence" value="ECO:0007669"/>
    <property type="project" value="UniProtKB-SubCell"/>
</dbReference>
<feature type="transmembrane region" description="Helical" evidence="5">
    <location>
        <begin position="184"/>
        <end position="199"/>
    </location>
</feature>
<feature type="transmembrane region" description="Helical" evidence="5">
    <location>
        <begin position="68"/>
        <end position="87"/>
    </location>
</feature>
<dbReference type="Pfam" id="PF04932">
    <property type="entry name" value="Wzy_C"/>
    <property type="match status" value="1"/>
</dbReference>
<feature type="transmembrane region" description="Helical" evidence="5">
    <location>
        <begin position="159"/>
        <end position="177"/>
    </location>
</feature>
<dbReference type="RefSeq" id="WP_068908711.1">
    <property type="nucleotide sequence ID" value="NZ_LXEW01000031.1"/>
</dbReference>
<evidence type="ECO:0000256" key="2">
    <source>
        <dbReference type="ARBA" id="ARBA00022692"/>
    </source>
</evidence>
<evidence type="ECO:0000259" key="6">
    <source>
        <dbReference type="Pfam" id="PF04932"/>
    </source>
</evidence>
<feature type="domain" description="O-antigen ligase-related" evidence="6">
    <location>
        <begin position="188"/>
        <end position="348"/>
    </location>
</feature>
<feature type="transmembrane region" description="Helical" evidence="5">
    <location>
        <begin position="122"/>
        <end position="139"/>
    </location>
</feature>
<gene>
    <name evidence="7" type="ORF">M998_2065</name>
</gene>
<name>A0A1B7JU76_9GAMM</name>
<evidence type="ECO:0000256" key="3">
    <source>
        <dbReference type="ARBA" id="ARBA00022989"/>
    </source>
</evidence>
<comment type="subcellular location">
    <subcellularLocation>
        <location evidence="1">Membrane</location>
        <topology evidence="1">Multi-pass membrane protein</topology>
    </subcellularLocation>
</comment>
<evidence type="ECO:0000256" key="4">
    <source>
        <dbReference type="ARBA" id="ARBA00023136"/>
    </source>
</evidence>
<dbReference type="Proteomes" id="UP000078224">
    <property type="component" value="Unassembled WGS sequence"/>
</dbReference>
<evidence type="ECO:0000313" key="8">
    <source>
        <dbReference type="Proteomes" id="UP000078224"/>
    </source>
</evidence>
<feature type="transmembrane region" description="Helical" evidence="5">
    <location>
        <begin position="205"/>
        <end position="220"/>
    </location>
</feature>
<proteinExistence type="predicted"/>
<dbReference type="OrthoDB" id="6466699at2"/>
<evidence type="ECO:0000256" key="5">
    <source>
        <dbReference type="SAM" id="Phobius"/>
    </source>
</evidence>
<feature type="transmembrane region" description="Helical" evidence="5">
    <location>
        <begin position="367"/>
        <end position="383"/>
    </location>
</feature>
<feature type="transmembrane region" description="Helical" evidence="5">
    <location>
        <begin position="389"/>
        <end position="406"/>
    </location>
</feature>
<organism evidence="7 8">
    <name type="scientific">Providencia heimbachae ATCC 35613</name>
    <dbReference type="NCBI Taxonomy" id="1354272"/>
    <lineage>
        <taxon>Bacteria</taxon>
        <taxon>Pseudomonadati</taxon>
        <taxon>Pseudomonadota</taxon>
        <taxon>Gammaproteobacteria</taxon>
        <taxon>Enterobacterales</taxon>
        <taxon>Morganellaceae</taxon>
        <taxon>Providencia</taxon>
    </lineage>
</organism>